<dbReference type="InterPro" id="IPR016181">
    <property type="entry name" value="Acyl_CoA_acyltransferase"/>
</dbReference>
<keyword evidence="3" id="KW-1185">Reference proteome</keyword>
<dbReference type="Gene3D" id="3.40.630.30">
    <property type="match status" value="1"/>
</dbReference>
<gene>
    <name evidence="2" type="ORF">HV819_05990</name>
</gene>
<dbReference type="PANTHER" id="PTHR43415">
    <property type="entry name" value="SPERMIDINE N(1)-ACETYLTRANSFERASE"/>
    <property type="match status" value="1"/>
</dbReference>
<proteinExistence type="predicted"/>
<sequence length="184" mass="21727">MENTLVGNKIILKLIEKEDMKKRAEWINDIEIQATLNYDFPTSISKTQAWFQKAQMDSSRREFSIFNKETNEYIGFCGLFDIDYKARKAEHHCVIGNKAYHSKGYGIDAYKVIVNYGFKELGLNRIYAFQRTNNIAAHKLVEKLGWTREGLLREDLYSHGEIRDRYIISILRSEWKNNKIYEIN</sequence>
<dbReference type="Pfam" id="PF13302">
    <property type="entry name" value="Acetyltransf_3"/>
    <property type="match status" value="1"/>
</dbReference>
<dbReference type="RefSeq" id="WP_176269732.1">
    <property type="nucleotide sequence ID" value="NZ_JABVBA010000005.1"/>
</dbReference>
<protein>
    <submittedName>
        <fullName evidence="2">GNAT family N-acetyltransferase</fullName>
    </submittedName>
</protein>
<dbReference type="PROSITE" id="PS51186">
    <property type="entry name" value="GNAT"/>
    <property type="match status" value="1"/>
</dbReference>
<evidence type="ECO:0000313" key="3">
    <source>
        <dbReference type="Proteomes" id="UP000540919"/>
    </source>
</evidence>
<evidence type="ECO:0000259" key="1">
    <source>
        <dbReference type="PROSITE" id="PS51186"/>
    </source>
</evidence>
<dbReference type="PANTHER" id="PTHR43415:SF3">
    <property type="entry name" value="GNAT-FAMILY ACETYLTRANSFERASE"/>
    <property type="match status" value="1"/>
</dbReference>
<organism evidence="2 3">
    <name type="scientific">Anaerococcus faecalis</name>
    <dbReference type="NCBI Taxonomy" id="2742993"/>
    <lineage>
        <taxon>Bacteria</taxon>
        <taxon>Bacillati</taxon>
        <taxon>Bacillota</taxon>
        <taxon>Tissierellia</taxon>
        <taxon>Tissierellales</taxon>
        <taxon>Peptoniphilaceae</taxon>
        <taxon>Anaerococcus</taxon>
    </lineage>
</organism>
<dbReference type="EMBL" id="JABVBA010000005">
    <property type="protein sequence ID" value="NVF11533.1"/>
    <property type="molecule type" value="Genomic_DNA"/>
</dbReference>
<dbReference type="SUPFAM" id="SSF55729">
    <property type="entry name" value="Acyl-CoA N-acyltransferases (Nat)"/>
    <property type="match status" value="1"/>
</dbReference>
<feature type="domain" description="N-acetyltransferase" evidence="1">
    <location>
        <begin position="10"/>
        <end position="169"/>
    </location>
</feature>
<dbReference type="Proteomes" id="UP000540919">
    <property type="component" value="Unassembled WGS sequence"/>
</dbReference>
<dbReference type="InterPro" id="IPR000182">
    <property type="entry name" value="GNAT_dom"/>
</dbReference>
<accession>A0ABX2NA53</accession>
<comment type="caution">
    <text evidence="2">The sequence shown here is derived from an EMBL/GenBank/DDBJ whole genome shotgun (WGS) entry which is preliminary data.</text>
</comment>
<reference evidence="2 3" key="1">
    <citation type="submission" date="2020-06" db="EMBL/GenBank/DDBJ databases">
        <title>Anaerococcus sp. nov., isolated form swine feces.</title>
        <authorList>
            <person name="Yu S."/>
        </authorList>
    </citation>
    <scope>NUCLEOTIDE SEQUENCE [LARGE SCALE GENOMIC DNA]</scope>
    <source>
        <strain evidence="2 3">AGMB00486</strain>
    </source>
</reference>
<name>A0ABX2NA53_9FIRM</name>
<evidence type="ECO:0000313" key="2">
    <source>
        <dbReference type="EMBL" id="NVF11533.1"/>
    </source>
</evidence>